<organism evidence="1">
    <name type="scientific">uncultured Caudovirales phage</name>
    <dbReference type="NCBI Taxonomy" id="2100421"/>
    <lineage>
        <taxon>Viruses</taxon>
        <taxon>Duplodnaviria</taxon>
        <taxon>Heunggongvirae</taxon>
        <taxon>Uroviricota</taxon>
        <taxon>Caudoviricetes</taxon>
        <taxon>Peduoviridae</taxon>
        <taxon>Maltschvirus</taxon>
        <taxon>Maltschvirus maltsch</taxon>
    </lineage>
</organism>
<proteinExistence type="predicted"/>
<accession>A0A6J5RPI4</accession>
<reference evidence="1" key="1">
    <citation type="submission" date="2020-05" db="EMBL/GenBank/DDBJ databases">
        <authorList>
            <person name="Chiriac C."/>
            <person name="Salcher M."/>
            <person name="Ghai R."/>
            <person name="Kavagutti S V."/>
        </authorList>
    </citation>
    <scope>NUCLEOTIDE SEQUENCE</scope>
</reference>
<sequence>MAISHIKSNTIADWTGTVTIGNSTGGTQTVAATNLVRPGDWNSAHNQYYTLSGNTTGNSTASGTNVVFQASNNLTLSGNNATIVFVGPVQDMLSYYQHPPGPMNNTITMSVGGGSSNYVQPFILPQDISASYIRLPVSMSLASTTFATGAAGYGSSVAQSNTLNFNIYTQGVGASSQSLQWYTSASATWNFQISYSGTASTHTVSYNVTFPTLGGNSNTQMTSSQASSAVNEVPAGTSNFQAMRYFDIPFAASLSAGNYWMALQRSSTTGGGSNIGIGISALAITQHNSSIGIPNLASNSSYGLVPYLGSWSTNTLGRTTSSIAKANVSTLASHPVAIFQIIREA</sequence>
<name>A0A6J5RPI4_9CAUD</name>
<gene>
    <name evidence="1" type="ORF">UFOVP1333_13</name>
</gene>
<evidence type="ECO:0000313" key="1">
    <source>
        <dbReference type="EMBL" id="CAB4198999.1"/>
    </source>
</evidence>
<protein>
    <submittedName>
        <fullName evidence="1">Uncharacterized protein</fullName>
    </submittedName>
</protein>
<dbReference type="EMBL" id="LR797280">
    <property type="protein sequence ID" value="CAB4198999.1"/>
    <property type="molecule type" value="Genomic_DNA"/>
</dbReference>